<dbReference type="InterPro" id="IPR043128">
    <property type="entry name" value="Rev_trsase/Diguanyl_cyclase"/>
</dbReference>
<dbReference type="GO" id="GO:0006508">
    <property type="term" value="P:proteolysis"/>
    <property type="evidence" value="ECO:0007669"/>
    <property type="project" value="UniProtKB-KW"/>
</dbReference>
<evidence type="ECO:0000313" key="42">
    <source>
        <dbReference type="Proteomes" id="UP000201081"/>
    </source>
</evidence>
<evidence type="ECO:0000256" key="18">
    <source>
        <dbReference type="ARBA" id="ARBA00022679"/>
    </source>
</evidence>
<dbReference type="SUPFAM" id="SSF56672">
    <property type="entry name" value="DNA/RNA polymerases"/>
    <property type="match status" value="1"/>
</dbReference>
<evidence type="ECO:0000256" key="7">
    <source>
        <dbReference type="ARBA" id="ARBA00022463"/>
    </source>
</evidence>
<evidence type="ECO:0000256" key="17">
    <source>
        <dbReference type="ARBA" id="ARBA00022670"/>
    </source>
</evidence>
<feature type="domain" description="Peptidase C4" evidence="38">
    <location>
        <begin position="2163"/>
        <end position="2380"/>
    </location>
</feature>
<dbReference type="KEGG" id="vg:4783501"/>
<evidence type="ECO:0000256" key="13">
    <source>
        <dbReference type="ARBA" id="ARBA00022561"/>
    </source>
</evidence>
<dbReference type="InterPro" id="IPR001456">
    <property type="entry name" value="HC-pro"/>
</dbReference>
<evidence type="ECO:0000256" key="12">
    <source>
        <dbReference type="ARBA" id="ARBA00022553"/>
    </source>
</evidence>
<dbReference type="PANTHER" id="PTHR43519:SF1">
    <property type="entry name" value="ATP-DEPENDENT RNA HELICASE HRPB"/>
    <property type="match status" value="1"/>
</dbReference>
<evidence type="ECO:0000256" key="20">
    <source>
        <dbReference type="ARBA" id="ARBA00022741"/>
    </source>
</evidence>
<dbReference type="InterPro" id="IPR001730">
    <property type="entry name" value="Potyv_NIa-pro_dom"/>
</dbReference>
<dbReference type="CDD" id="cd23175">
    <property type="entry name" value="ps-ssRNAv_Potyviridae_RdRp"/>
    <property type="match status" value="1"/>
</dbReference>
<dbReference type="GeneID" id="4783501"/>
<comment type="similarity">
    <text evidence="5 33">Belongs to the potyviridae genome polyprotein family.</text>
</comment>
<dbReference type="Gene3D" id="2.40.10.10">
    <property type="entry name" value="Trypsin-like serine proteases"/>
    <property type="match status" value="2"/>
</dbReference>
<dbReference type="InterPro" id="IPR007094">
    <property type="entry name" value="RNA-dir_pol_PSvirus"/>
</dbReference>
<evidence type="ECO:0000259" key="40">
    <source>
        <dbReference type="PROSITE" id="PS51871"/>
    </source>
</evidence>
<dbReference type="Gene3D" id="3.90.70.150">
    <property type="entry name" value="Helper component proteinase"/>
    <property type="match status" value="1"/>
</dbReference>
<evidence type="ECO:0000256" key="19">
    <source>
        <dbReference type="ARBA" id="ARBA00022695"/>
    </source>
</evidence>
<dbReference type="PRINTS" id="PR00966">
    <property type="entry name" value="NIAPOTYPTASE"/>
</dbReference>
<evidence type="ECO:0000256" key="24">
    <source>
        <dbReference type="ARBA" id="ARBA00022840"/>
    </source>
</evidence>
<dbReference type="InterPro" id="IPR001205">
    <property type="entry name" value="RNA-dir_pol_C"/>
</dbReference>
<dbReference type="SUPFAM" id="SSF52540">
    <property type="entry name" value="P-loop containing nucleoside triphosphate hydrolases"/>
    <property type="match status" value="2"/>
</dbReference>
<evidence type="ECO:0000256" key="21">
    <source>
        <dbReference type="ARBA" id="ARBA00022801"/>
    </source>
</evidence>
<dbReference type="PROSITE" id="PS50507">
    <property type="entry name" value="RDRP_SSRNA_POS"/>
    <property type="match status" value="1"/>
</dbReference>
<evidence type="ECO:0000256" key="28">
    <source>
        <dbReference type="ARBA" id="ARBA00029405"/>
    </source>
</evidence>
<feature type="compositionally biased region" description="Basic and acidic residues" evidence="34">
    <location>
        <begin position="3163"/>
        <end position="3173"/>
    </location>
</feature>
<evidence type="ECO:0000259" key="39">
    <source>
        <dbReference type="PROSITE" id="PS51744"/>
    </source>
</evidence>
<organism evidence="41 42">
    <name type="scientific">Narcissus degeneration virus</name>
    <dbReference type="NCBI Taxonomy" id="394036"/>
    <lineage>
        <taxon>Viruses</taxon>
        <taxon>Riboviria</taxon>
        <taxon>Orthornavirae</taxon>
        <taxon>Pisuviricota</taxon>
        <taxon>Stelpaviricetes</taxon>
        <taxon>Patatavirales</taxon>
        <taxon>Potyviridae</taxon>
        <taxon>Potyvirus</taxon>
        <taxon>Potyvirus narcissusdegeneris</taxon>
    </lineage>
</organism>
<evidence type="ECO:0000256" key="14">
    <source>
        <dbReference type="ARBA" id="ARBA00022562"/>
    </source>
</evidence>
<keyword evidence="13" id="KW-0167">Capsid protein</keyword>
<dbReference type="InterPro" id="IPR043504">
    <property type="entry name" value="Peptidase_S1_PA_chymotrypsin"/>
</dbReference>
<keyword evidence="14" id="KW-1048">Host nucleus</keyword>
<evidence type="ECO:0000256" key="15">
    <source>
        <dbReference type="ARBA" id="ARBA00022581"/>
    </source>
</evidence>
<keyword evidence="21" id="KW-0378">Hydrolase</keyword>
<dbReference type="GO" id="GO:0016818">
    <property type="term" value="F:hydrolase activity, acting on acid anhydrides, in phosphorus-containing anhydrides"/>
    <property type="evidence" value="ECO:0007669"/>
    <property type="project" value="InterPro"/>
</dbReference>
<evidence type="ECO:0000256" key="26">
    <source>
        <dbReference type="ARBA" id="ARBA00022953"/>
    </source>
</evidence>
<dbReference type="PROSITE" id="PS51192">
    <property type="entry name" value="HELICASE_ATP_BIND_1"/>
    <property type="match status" value="1"/>
</dbReference>
<dbReference type="Pfam" id="PF08440">
    <property type="entry name" value="Poty_PP"/>
    <property type="match status" value="1"/>
</dbReference>
<dbReference type="PROSITE" id="PS51744">
    <property type="entry name" value="HC_PRO_CPD"/>
    <property type="match status" value="1"/>
</dbReference>
<evidence type="ECO:0000259" key="36">
    <source>
        <dbReference type="PROSITE" id="PS51192"/>
    </source>
</evidence>
<keyword evidence="12" id="KW-0597">Phosphoprotein</keyword>
<dbReference type="GO" id="GO:0004197">
    <property type="term" value="F:cysteine-type endopeptidase activity"/>
    <property type="evidence" value="ECO:0007669"/>
    <property type="project" value="InterPro"/>
</dbReference>
<keyword evidence="18" id="KW-0808">Transferase</keyword>
<keyword evidence="42" id="KW-1185">Reference proteome</keyword>
<dbReference type="PROSITE" id="PS51194">
    <property type="entry name" value="HELICASE_CTER"/>
    <property type="match status" value="1"/>
</dbReference>
<dbReference type="GO" id="GO:0044161">
    <property type="term" value="C:host cell cytoplasmic vesicle"/>
    <property type="evidence" value="ECO:0007669"/>
    <property type="project" value="UniProtKB-SubCell"/>
</dbReference>
<dbReference type="GO" id="GO:0004386">
    <property type="term" value="F:helicase activity"/>
    <property type="evidence" value="ECO:0007669"/>
    <property type="project" value="UniProtKB-KW"/>
</dbReference>
<dbReference type="InterPro" id="IPR001650">
    <property type="entry name" value="Helicase_C-like"/>
</dbReference>
<dbReference type="InterPro" id="IPR009003">
    <property type="entry name" value="Peptidase_S1_PA"/>
</dbReference>
<keyword evidence="27" id="KW-0899">Viral immunoevasion</keyword>
<dbReference type="InterPro" id="IPR011545">
    <property type="entry name" value="DEAD/DEAH_box_helicase_dom"/>
</dbReference>
<feature type="domain" description="Peptidase S30" evidence="40">
    <location>
        <begin position="248"/>
        <end position="394"/>
    </location>
</feature>
<dbReference type="InterPro" id="IPR039560">
    <property type="entry name" value="Potyvirid-P3"/>
</dbReference>
<dbReference type="Pfam" id="PF01577">
    <property type="entry name" value="Peptidase_S30"/>
    <property type="match status" value="1"/>
</dbReference>
<evidence type="ECO:0000256" key="16">
    <source>
        <dbReference type="ARBA" id="ARBA00022632"/>
    </source>
</evidence>
<reference evidence="41 42" key="1">
    <citation type="journal article" date="2007" name="Arch. Virol.">
        <title>Characterisation of an isolate of Narcissus degeneration virus from Chinese narcissus (Narcissus tazetta var. chinensis).</title>
        <authorList>
            <person name="Chen J."/>
            <person name="Shi Y.H."/>
            <person name="Adams M.J."/>
            <person name="Zheng H.Y."/>
            <person name="Qin B.X."/>
            <person name="Chen J.P."/>
        </authorList>
    </citation>
    <scope>NUCLEOTIDE SEQUENCE [LARGE SCALE GENOMIC DNA]</scope>
    <source>
        <strain evidence="41">Zhangzhou</strain>
    </source>
</reference>
<feature type="active site" description="For helper component proteinase activity" evidence="32">
    <location>
        <position position="811"/>
    </location>
</feature>
<dbReference type="PANTHER" id="PTHR43519">
    <property type="entry name" value="ATP-DEPENDENT RNA HELICASE HRPB"/>
    <property type="match status" value="1"/>
</dbReference>
<dbReference type="GO" id="GO:0003723">
    <property type="term" value="F:RNA binding"/>
    <property type="evidence" value="ECO:0007669"/>
    <property type="project" value="InterPro"/>
</dbReference>
<evidence type="ECO:0000256" key="8">
    <source>
        <dbReference type="ARBA" id="ARBA00022484"/>
    </source>
</evidence>
<protein>
    <recommendedName>
        <fullName evidence="6">Genome polyprotein</fullName>
    </recommendedName>
</protein>
<evidence type="ECO:0000256" key="5">
    <source>
        <dbReference type="ARBA" id="ARBA00006064"/>
    </source>
</evidence>
<evidence type="ECO:0000256" key="3">
    <source>
        <dbReference type="ARBA" id="ARBA00004147"/>
    </source>
</evidence>
<keyword evidence="15" id="KW-0945">Host-virus interaction</keyword>
<dbReference type="InterPro" id="IPR031159">
    <property type="entry name" value="HC_PRO_CPD_dom"/>
</dbReference>
<dbReference type="GO" id="GO:0019029">
    <property type="term" value="C:helical viral capsid"/>
    <property type="evidence" value="ECO:0007669"/>
    <property type="project" value="UniProtKB-KW"/>
</dbReference>
<dbReference type="InterPro" id="IPR043502">
    <property type="entry name" value="DNA/RNA_pol_sf"/>
</dbReference>
<comment type="catalytic activity">
    <reaction evidence="1">
        <text>Hydrolyzes glutaminyl bonds, and activity is further restricted by preferences for the amino acids in P6 - P1' that vary with the species of potyvirus, e.g. Glu-Xaa-Xaa-Tyr-Xaa-Gln-|-(Ser or Gly) for the enzyme from tobacco etch virus. The natural substrate is the viral polyprotein, but other proteins and oligopeptides containing the appropriate consensus sequence are also cleaved.</text>
        <dbReference type="EC" id="3.4.22.44"/>
    </reaction>
</comment>
<evidence type="ECO:0000256" key="23">
    <source>
        <dbReference type="ARBA" id="ARBA00022807"/>
    </source>
</evidence>
<name>A2AWV7_9POTV</name>
<evidence type="ECO:0000256" key="11">
    <source>
        <dbReference type="ARBA" id="ARBA00022520"/>
    </source>
</evidence>
<dbReference type="PROSITE" id="PS51871">
    <property type="entry name" value="PV_P1_PRO"/>
    <property type="match status" value="1"/>
</dbReference>
<feature type="domain" description="Helicase ATP-binding" evidence="36">
    <location>
        <begin position="1360"/>
        <end position="1512"/>
    </location>
</feature>
<accession>A2AWV7</accession>
<evidence type="ECO:0000259" key="37">
    <source>
        <dbReference type="PROSITE" id="PS51194"/>
    </source>
</evidence>
<comment type="function">
    <text evidence="28">Involved in aphid transmission, cell-to-cell and systemis movement, encapsidation of the viral RNA and in the regulation of viral RNA amplification.</text>
</comment>
<evidence type="ECO:0000256" key="2">
    <source>
        <dbReference type="ARBA" id="ARBA00001848"/>
    </source>
</evidence>
<dbReference type="GO" id="GO:0042025">
    <property type="term" value="C:host cell nucleus"/>
    <property type="evidence" value="ECO:0007669"/>
    <property type="project" value="UniProtKB-SubCell"/>
</dbReference>
<evidence type="ECO:0000256" key="27">
    <source>
        <dbReference type="ARBA" id="ARBA00023280"/>
    </source>
</evidence>
<evidence type="ECO:0000313" key="41">
    <source>
        <dbReference type="EMBL" id="CAJ57715.1"/>
    </source>
</evidence>
<evidence type="ECO:0000256" key="34">
    <source>
        <dbReference type="SAM" id="MobiDB-lite"/>
    </source>
</evidence>
<keyword evidence="16" id="KW-1090">Inhibition of host innate immune response by virus</keyword>
<evidence type="ECO:0000256" key="29">
    <source>
        <dbReference type="ARBA" id="ARBA00029422"/>
    </source>
</evidence>
<dbReference type="Gene3D" id="3.30.70.270">
    <property type="match status" value="1"/>
</dbReference>
<dbReference type="InterPro" id="IPR027417">
    <property type="entry name" value="P-loop_NTPase"/>
</dbReference>
<keyword evidence="23" id="KW-0788">Thiol protease</keyword>
<dbReference type="GO" id="GO:0052170">
    <property type="term" value="P:symbiont-mediated suppression of host innate immune response"/>
    <property type="evidence" value="ECO:0007669"/>
    <property type="project" value="UniProtKB-KW"/>
</dbReference>
<dbReference type="RefSeq" id="YP_001019187.1">
    <property type="nucleotide sequence ID" value="NC_008824.1"/>
</dbReference>
<dbReference type="Pfam" id="PF00270">
    <property type="entry name" value="DEAD"/>
    <property type="match status" value="1"/>
</dbReference>
<dbReference type="GO" id="GO:0005524">
    <property type="term" value="F:ATP binding"/>
    <property type="evidence" value="ECO:0007669"/>
    <property type="project" value="UniProtKB-KW"/>
</dbReference>
<keyword evidence="17" id="KW-0645">Protease</keyword>
<dbReference type="Pfam" id="PF00680">
    <property type="entry name" value="RdRP_1"/>
    <property type="match status" value="1"/>
</dbReference>
<evidence type="ECO:0000256" key="33">
    <source>
        <dbReference type="RuleBase" id="RU003351"/>
    </source>
</evidence>
<keyword evidence="7" id="KW-0941">Suppressor of RNA silencing</keyword>
<dbReference type="InterPro" id="IPR014001">
    <property type="entry name" value="Helicase_ATP-bd"/>
</dbReference>
<evidence type="ECO:0000256" key="6">
    <source>
        <dbReference type="ARBA" id="ARBA00020107"/>
    </source>
</evidence>
<dbReference type="GO" id="GO:0006351">
    <property type="term" value="P:DNA-templated transcription"/>
    <property type="evidence" value="ECO:0007669"/>
    <property type="project" value="InterPro"/>
</dbReference>
<dbReference type="Pfam" id="PF00767">
    <property type="entry name" value="Poty_coat"/>
    <property type="match status" value="1"/>
</dbReference>
<comment type="function">
    <text evidence="31">Mediates the cap-independent, EIF4E-dependent translation of viral genomic RNAs. Binds to the cap-binding site of host EIF4E and thus interferes with the host EIF4E-dependent mRNA export and translation. VPg-RNA directly binds EIF4E and is a template for transcription. Also forms trimeric complexes with EIF4E-EIF4G, which are templates for translation.</text>
</comment>
<dbReference type="InterPro" id="IPR042308">
    <property type="entry name" value="HC_PRO_CPD_sf"/>
</dbReference>
<feature type="compositionally biased region" description="Polar residues" evidence="34">
    <location>
        <begin position="2935"/>
        <end position="2946"/>
    </location>
</feature>
<evidence type="ECO:0000256" key="10">
    <source>
        <dbReference type="ARBA" id="ARBA00022497"/>
    </source>
</evidence>
<dbReference type="Proteomes" id="UP000201081">
    <property type="component" value="Segment"/>
</dbReference>
<dbReference type="Pfam" id="PF00271">
    <property type="entry name" value="Helicase_C"/>
    <property type="match status" value="1"/>
</dbReference>
<dbReference type="InterPro" id="IPR002540">
    <property type="entry name" value="Pept_S30_P1_potyvir"/>
</dbReference>
<dbReference type="GO" id="GO:0039694">
    <property type="term" value="P:viral RNA genome replication"/>
    <property type="evidence" value="ECO:0007669"/>
    <property type="project" value="InterPro"/>
</dbReference>
<keyword evidence="24" id="KW-0067">ATP-binding</keyword>
<dbReference type="Pfam" id="PF00863">
    <property type="entry name" value="Peptidase_C4"/>
    <property type="match status" value="1"/>
</dbReference>
<evidence type="ECO:0000256" key="4">
    <source>
        <dbReference type="ARBA" id="ARBA00004328"/>
    </source>
</evidence>
<dbReference type="GO" id="GO:0005198">
    <property type="term" value="F:structural molecule activity"/>
    <property type="evidence" value="ECO:0007669"/>
    <property type="project" value="InterPro"/>
</dbReference>
<evidence type="ECO:0000259" key="38">
    <source>
        <dbReference type="PROSITE" id="PS51436"/>
    </source>
</evidence>
<dbReference type="PROSITE" id="PS51436">
    <property type="entry name" value="POTYVIRUS_NIA_PRO"/>
    <property type="match status" value="1"/>
</dbReference>
<feature type="domain" description="Peptidase C6" evidence="39">
    <location>
        <begin position="730"/>
        <end position="852"/>
    </location>
</feature>
<evidence type="ECO:0000256" key="1">
    <source>
        <dbReference type="ARBA" id="ARBA00000785"/>
    </source>
</evidence>
<evidence type="ECO:0000256" key="31">
    <source>
        <dbReference type="ARBA" id="ARBA00045403"/>
    </source>
</evidence>
<comment type="subcellular location">
    <subcellularLocation>
        <location evidence="30">Host cytoplasmic vesicle</location>
    </subcellularLocation>
    <subcellularLocation>
        <location evidence="3">Host nucleus</location>
    </subcellularLocation>
    <subcellularLocation>
        <location evidence="4">Virion</location>
    </subcellularLocation>
</comment>
<dbReference type="GO" id="GO:0003968">
    <property type="term" value="F:RNA-directed RNA polymerase activity"/>
    <property type="evidence" value="ECO:0007669"/>
    <property type="project" value="UniProtKB-KW"/>
</dbReference>
<keyword evidence="22" id="KW-0347">Helicase</keyword>
<feature type="domain" description="RdRp catalytic" evidence="35">
    <location>
        <begin position="2648"/>
        <end position="2772"/>
    </location>
</feature>
<feature type="active site" description="For helper component proteinase activity" evidence="32">
    <location>
        <position position="738"/>
    </location>
</feature>
<feature type="region of interest" description="Disordered" evidence="34">
    <location>
        <begin position="3158"/>
        <end position="3184"/>
    </location>
</feature>
<dbReference type="SUPFAM" id="SSF50494">
    <property type="entry name" value="Trypsin-like serine proteases"/>
    <property type="match status" value="1"/>
</dbReference>
<comment type="catalytic activity">
    <reaction evidence="2">
        <text>Hydrolyzes a Gly-|-Gly bond at its own C-terminus, commonly in the sequence -Tyr-Xaa-Val-Gly-|-Gly, in the processing of the potyviral polyprotein.</text>
        <dbReference type="EC" id="3.4.22.45"/>
    </reaction>
</comment>
<dbReference type="Pfam" id="PF13608">
    <property type="entry name" value="Potyvirid-P3"/>
    <property type="match status" value="1"/>
</dbReference>
<evidence type="ECO:0000256" key="9">
    <source>
        <dbReference type="ARBA" id="ARBA00022488"/>
    </source>
</evidence>
<comment type="function">
    <text evidence="29">Has helicase activity. It may be involved in replication.</text>
</comment>
<keyword evidence="9" id="KW-1036">Host cytoplasmic vesicle</keyword>
<dbReference type="Gene3D" id="3.40.50.300">
    <property type="entry name" value="P-loop containing nucleotide triphosphate hydrolases"/>
    <property type="match status" value="2"/>
</dbReference>
<evidence type="ECO:0000259" key="35">
    <source>
        <dbReference type="PROSITE" id="PS50507"/>
    </source>
</evidence>
<evidence type="ECO:0000256" key="25">
    <source>
        <dbReference type="ARBA" id="ARBA00022844"/>
    </source>
</evidence>
<sequence length="3184" mass="363426">MGRYHHKAGFTAEQQHAQWVRAKVSAAARRDLTWDEEEEMFICNKCGNQYRSLHDFEENHSCDSNEEGEYGTFTLEDFIQHRIPTTKLEKEYARKPIKELCGITREKPTRVVTTTWVAVERVAEASRDIEAAIETYQNKPKVSYCGIAAGLNKPVGSDITFGGNDYGTDTISLRDQKKVIATENTTETIQVVENVKMEMSDHLRKSVDQIMAIQAFDPKDQRSYDRIKGTNKMRNDLSVKVKGGTGRHTGASTVTSLIAFTAKLAKTQGFTMSVIGSKRSKNHLMFKKRDGRKYLKVLTKHENNKYHRTDITTCEFFDYALSCMKTSITHGKVNQQNIKEGWSGFILDRNKVRCLSGLYKHRPYLIVSGRNDAKRLLDARDEVDLEKRECIKYYSDEFRNRFWKSFESTFIKLRKSKTHDCIRDVPVEKYGQAVALFTQMLTPLFKTTCKACINETASRDKDEIYTDASRQSVGEMYDEICMDPDFAHYRNVFEMITGIERVSESSMLSFSRTNEIVMLAQTSQVRQIKELNEIIIKRHKITSVEFDKASEIILELARWFKNRQDTIRTGSLQTFRNKISAKTHINMALFCDNQLNVNGVFQWGDRGYHAKRIFSNFFNEISESTDYDTYSIRKHVRGKRHLAIKNLMVSTDLEKMRASMQGFEEERFPLGDHCVVKIDGNFVYSCCCVTLDDGKPLESRIRMPTKHHLVLGNNLDEKVVKLPERATTNMYIAKDGYCYLIIFLAALINVQESDAKDYTQMVRDKVVKTLGQWPSAKDVATMLAFVRAFYPEIETAELPKILIDHKHKTMHVMDAFGSMSTQYHILKANTVNQFIQFAYNDMSGELRDYAVGGDVYSVSYPSDDEFVDAEVHTVEAVDMQDLTDISDELHMDEFAEQIVCFKELMGAIFNKEKFRDLLIKNPCYIIFSLMSPTVLARMFRIGSFDFAIDTVMEGNPNLLDMIIELKCLAQNMRVYDTVLLQAHAIAMSCPNLLAHVLSRKHSPRVTQVAHALLSTMAYAGESNKRLYENGFSTNIDISSCIKKEELLVRIWDESFRELCLLEVWRVHCALSGYCVRAVVGKSQRVARCLRSGSVEFLKGRSGSARSLIGKTTQAGGELITSSYKSVINKAMVCVYNRMYSIFADIFKVLNLLVLLSILLQVYHICVQICRERVKCMDELQHRKNADNCVTLTMLHSDLTRKKGELPTEEEFLTHVEEKEPNLRYYAEYLLADVKFQYKKKNENDLEKIVATIALIMMIFDTDRSDAVFKILNKVKTVFSTFGERVQFQSLENGDSEADKGLVVDFDITENYKPEPATFDVTFEDYWRMQMNTNRLCEHYRTTGTFIEFSRDKTEEVVSEITSCVKSNDFLVRGPVGSGKSTGLPAALSVKGKVLILEPTRPLTENVARHLSGAPFFQSVTLCMRGVNIFGSGNITVMTTGYALHYFANNRARLKEYSFIMLDECHVLDASAMAFYCLCREMEYKGKIIKASATPPGRETEISSSQKQIKLYIESKLSFDDFVNAQGTSSNACMISKSSNILVYVASYNEVDQLSTLLSNKGFKVTKVDGRTMKFGNVEIVTQGVKGSPHFIVATNIIENGITIDIDGVVDFGQKVIAELDSDLRMMHYNKVNISFGERVQRLGRVGRLKAGVALRIGHTERGLQEVPKSVATEAALLCFAYGLPIMPQNVVVSALSKCTSQQARTMHCFELPPLFTMELVKEDGSMHPEIRNKMAKFKLRDCEIKLCKSSLPNASVGRWFDAKEYKKFGARVQLHDDVKIPFLINGIPDKLYDEIWAVCCCFKDDLKPVRLTTACAQKIAYTLQIDSTSIARTIGIIDHLISEEKIKQAHFRAAFSDTVSSSSFTIAGITKYLRSRYMHDYSDENLEKLQRTRAQILEFRNLSIPSDDIDLIRNYDGLRTVQFQNKEEIIKALDLKGTYKISKALHDGLICTAVFIGGLVMLGRTFYFCMTDTVQFQGKRERQKLQFQKARTDKIDREVFRDENQDSNFGKLYLKKNESKGKAGKSGTKARKFIHMYGFDPQEYSIVKYLDPLTGNVYDETEFKSVWELTDKVFEDRMADDDLERELLRYRPNIKAYYFKHGSHKAMQVDLTPHDPFKIGRISGRQIGFPAHAGEFRQTGEAKEMDLTDIDTKVTRLVVDFENKSSCRGLRNYSPIARVVCGLKLSSDGEVNTQYGIGFGSYMIANQHLFKRNNGTLEIKSAHGTFTIANSTQIQVIPIAERDLIIMKLPKDCPPFPTKLNFRMPDDKERVCLVGAEYTGKTVYTSVSESSYTYPEKGTHFWKYWVSTRNGQCGLPVVSTKDGAIVGIHSLCHMDKEENFYTSFPSDFDATLVELCDREWNRNWKFNIDNIAWGSMKIIRDKPGSMFRTLKEVSNVETLVGMQSHDEIEYSWLTKHLDGNLKHLGYVPGNLVTKHIVKGRCPLFSLYLKENEEAREYFAPLMGHYDKSALNKAAYIRDVCKYSSSIPIGEVDHSTFELAVGNVIEVLKDGGITECDYITDELTIIQDLNMNAAVEALYQGKKKDYLKDFETSDFERIVFESCERLYQGKMGVWNGSLKAEIRPVEKVIQNKTRSFTAAPIETLLGGKVCVDDFNNAFYKAHLKIPSTVGITKFYKGWDTLLRKLPEGWIYCDADGSQFDSSLTPYLLNAVITIREEFMEEWDVGKQMLRNLYTEIVYTPIAAPDGSLIKKFKGNNGGQPSTVVDNTLMVMLAMQYSLLKCGIEFDRQNEFIIYFCNGDDLIIAVEPSKAYILDSFEVYFKQLGLSYDFGNRVTEIEGLSFMSHAGKKVEDVYVPKLDKERIVAILEWDRSVEPVSRLEAIVAAMVESWGYDDLISEIRKFYTWVLEQAPYKQLAEEGKAPYLADTALRRLYLDVQATDEELEKYHTYYMSLNEPDIIQRVSFQSGEELDAARQIPSKNKQQLVPTNSDKDVESSSTGKFIIPKFKGMSSKMKFPKFKNSVAFNPDHLLIYAPDYLDLSNTRSTQQQFDNWYERVMQAYDSDEEGMKLILNGLIVWCIENGTSMNPQGTWVMMDGNTQIEYPISPLLENAQPTFRQIMMHTSDLAEAYIEMRNRTERYMPRYGLQRNLRDYSAARIAFDFYAVKSSTSTKLREAHIQMKAAAVKGMSNHLFGLDAKIGSDEEDTERHTSTDVRRNMHSMQGARFM</sequence>
<evidence type="ECO:0000256" key="30">
    <source>
        <dbReference type="ARBA" id="ARBA00034108"/>
    </source>
</evidence>
<evidence type="ECO:0000256" key="32">
    <source>
        <dbReference type="PROSITE-ProRule" id="PRU01080"/>
    </source>
</evidence>
<dbReference type="EMBL" id="AM182028">
    <property type="protein sequence ID" value="CAJ57715.1"/>
    <property type="molecule type" value="Genomic_RNA"/>
</dbReference>
<feature type="region of interest" description="Disordered" evidence="34">
    <location>
        <begin position="2933"/>
        <end position="2954"/>
    </location>
</feature>
<keyword evidence="20" id="KW-0547">Nucleotide-binding</keyword>
<dbReference type="Pfam" id="PF00851">
    <property type="entry name" value="Peptidase_C6"/>
    <property type="match status" value="1"/>
</dbReference>
<keyword evidence="10" id="KW-1139">Helical capsid protein</keyword>
<keyword evidence="19" id="KW-0548">Nucleotidyltransferase</keyword>
<keyword evidence="11" id="KW-0191">Covalent protein-RNA linkage</keyword>
<keyword evidence="25" id="KW-0946">Virion</keyword>
<proteinExistence type="inferred from homology"/>
<dbReference type="SMART" id="SM00490">
    <property type="entry name" value="HELICc"/>
    <property type="match status" value="1"/>
</dbReference>
<feature type="domain" description="Helicase C-terminal" evidence="37">
    <location>
        <begin position="1517"/>
        <end position="1691"/>
    </location>
</feature>
<keyword evidence="26" id="KW-0693">Viral RNA replication</keyword>
<dbReference type="SMART" id="SM00487">
    <property type="entry name" value="DEXDc"/>
    <property type="match status" value="1"/>
</dbReference>
<dbReference type="InterPro" id="IPR001592">
    <property type="entry name" value="Poty_coat"/>
</dbReference>
<dbReference type="InterPro" id="IPR013648">
    <property type="entry name" value="PP_Potyviridae"/>
</dbReference>
<evidence type="ECO:0000256" key="22">
    <source>
        <dbReference type="ARBA" id="ARBA00022806"/>
    </source>
</evidence>
<keyword evidence="8" id="KW-0696">RNA-directed RNA polymerase</keyword>